<keyword evidence="2" id="KW-0560">Oxidoreductase</keyword>
<evidence type="ECO:0000313" key="5">
    <source>
        <dbReference type="EMBL" id="ETR69939.1"/>
    </source>
</evidence>
<feature type="domain" description="Fe-containing alcohol dehydrogenase-like C-terminal" evidence="4">
    <location>
        <begin position="187"/>
        <end position="366"/>
    </location>
</feature>
<gene>
    <name evidence="5" type="ORF">OMM_03596</name>
</gene>
<dbReference type="PANTHER" id="PTHR11496:SF102">
    <property type="entry name" value="ALCOHOL DEHYDROGENASE 4"/>
    <property type="match status" value="1"/>
</dbReference>
<dbReference type="Gene3D" id="1.20.1090.10">
    <property type="entry name" value="Dehydroquinate synthase-like - alpha domain"/>
    <property type="match status" value="1"/>
</dbReference>
<dbReference type="Proteomes" id="UP000189670">
    <property type="component" value="Unassembled WGS sequence"/>
</dbReference>
<dbReference type="InterPro" id="IPR039697">
    <property type="entry name" value="Alcohol_dehydrogenase_Fe"/>
</dbReference>
<dbReference type="AlphaFoldDB" id="A0A1V1P4X2"/>
<evidence type="ECO:0000256" key="2">
    <source>
        <dbReference type="ARBA" id="ARBA00023002"/>
    </source>
</evidence>
<evidence type="ECO:0000259" key="4">
    <source>
        <dbReference type="Pfam" id="PF25137"/>
    </source>
</evidence>
<dbReference type="Gene3D" id="3.40.50.1970">
    <property type="match status" value="1"/>
</dbReference>
<reference evidence="6" key="1">
    <citation type="submission" date="2012-11" db="EMBL/GenBank/DDBJ databases">
        <authorList>
            <person name="Lucero-Rivera Y.E."/>
            <person name="Tovar-Ramirez D."/>
        </authorList>
    </citation>
    <scope>NUCLEOTIDE SEQUENCE [LARGE SCALE GENOMIC DNA]</scope>
    <source>
        <strain evidence="6">Araruama</strain>
    </source>
</reference>
<organism evidence="5 6">
    <name type="scientific">Candidatus Magnetoglobus multicellularis str. Araruama</name>
    <dbReference type="NCBI Taxonomy" id="890399"/>
    <lineage>
        <taxon>Bacteria</taxon>
        <taxon>Pseudomonadati</taxon>
        <taxon>Thermodesulfobacteriota</taxon>
        <taxon>Desulfobacteria</taxon>
        <taxon>Desulfobacterales</taxon>
        <taxon>Desulfobacteraceae</taxon>
        <taxon>Candidatus Magnetoglobus</taxon>
    </lineage>
</organism>
<evidence type="ECO:0000256" key="1">
    <source>
        <dbReference type="ARBA" id="ARBA00007358"/>
    </source>
</evidence>
<evidence type="ECO:0000259" key="3">
    <source>
        <dbReference type="Pfam" id="PF00465"/>
    </source>
</evidence>
<dbReference type="Pfam" id="PF25137">
    <property type="entry name" value="ADH_Fe_C"/>
    <property type="match status" value="1"/>
</dbReference>
<dbReference type="InterPro" id="IPR056798">
    <property type="entry name" value="ADH_Fe_C"/>
</dbReference>
<name>A0A1V1P4X2_9BACT</name>
<dbReference type="EMBL" id="ATBP01000524">
    <property type="protein sequence ID" value="ETR69939.1"/>
    <property type="molecule type" value="Genomic_DNA"/>
</dbReference>
<proteinExistence type="inferred from homology"/>
<dbReference type="Pfam" id="PF00465">
    <property type="entry name" value="Fe-ADH"/>
    <property type="match status" value="1"/>
</dbReference>
<sequence>MEESTIEFFCPVKTNAGKKALDHIPIELKALDAERPIVITDQHTANKGLSKYIINAFKDSGMSFGLFEGVPKTADIKTIRNISQKFLYKGFDSIIAMGAGAAMDIAKGLNMVVCGKPGDLKNLAGVNKIDHRLMPFIAVPAAWGNGFEITRYAFIENNAYTSHFLMPDLVVIDPVLFKAPEIQLMTSTGMIALTHALEACIHPDGNEFINCYAHSAIQHIKACLPIAIKQPKNKMANMGVGNAAALAGCAFSNVSPGMVHRLGKAAGTMFNIPSGQCMGIILPYGLEYQMQKNDTCASQLFHAIADLQDRGKTPASVYRQKIIDYIKSLQSEMASLKKNPIPKTLAQTDISKDSLPAIAQKAIDNGLSMDKDECIKVLTAAYDGKPLA</sequence>
<protein>
    <submittedName>
        <fullName evidence="5">Alcohol dehydrogenase</fullName>
    </submittedName>
</protein>
<evidence type="ECO:0000313" key="6">
    <source>
        <dbReference type="Proteomes" id="UP000189670"/>
    </source>
</evidence>
<accession>A0A1V1P4X2</accession>
<dbReference type="InterPro" id="IPR001670">
    <property type="entry name" value="ADH_Fe/GldA"/>
</dbReference>
<dbReference type="PANTHER" id="PTHR11496">
    <property type="entry name" value="ALCOHOL DEHYDROGENASE"/>
    <property type="match status" value="1"/>
</dbReference>
<comment type="caution">
    <text evidence="5">The sequence shown here is derived from an EMBL/GenBank/DDBJ whole genome shotgun (WGS) entry which is preliminary data.</text>
</comment>
<dbReference type="GO" id="GO:0046872">
    <property type="term" value="F:metal ion binding"/>
    <property type="evidence" value="ECO:0007669"/>
    <property type="project" value="InterPro"/>
</dbReference>
<dbReference type="SUPFAM" id="SSF56796">
    <property type="entry name" value="Dehydroquinate synthase-like"/>
    <property type="match status" value="1"/>
</dbReference>
<feature type="domain" description="Alcohol dehydrogenase iron-type/glycerol dehydrogenase GldA" evidence="3">
    <location>
        <begin position="11"/>
        <end position="174"/>
    </location>
</feature>
<dbReference type="GO" id="GO:0004022">
    <property type="term" value="F:alcohol dehydrogenase (NAD+) activity"/>
    <property type="evidence" value="ECO:0007669"/>
    <property type="project" value="TreeGrafter"/>
</dbReference>
<comment type="similarity">
    <text evidence="1">Belongs to the iron-containing alcohol dehydrogenase family.</text>
</comment>